<proteinExistence type="predicted"/>
<organism evidence="1 2">
    <name type="scientific">Fomitopsis schrenkii</name>
    <name type="common">Brown rot fungus</name>
    <dbReference type="NCBI Taxonomy" id="2126942"/>
    <lineage>
        <taxon>Eukaryota</taxon>
        <taxon>Fungi</taxon>
        <taxon>Dikarya</taxon>
        <taxon>Basidiomycota</taxon>
        <taxon>Agaricomycotina</taxon>
        <taxon>Agaricomycetes</taxon>
        <taxon>Polyporales</taxon>
        <taxon>Fomitopsis</taxon>
    </lineage>
</organism>
<evidence type="ECO:0000313" key="1">
    <source>
        <dbReference type="EMBL" id="EPS94445.1"/>
    </source>
</evidence>
<evidence type="ECO:0000313" key="2">
    <source>
        <dbReference type="Proteomes" id="UP000015241"/>
    </source>
</evidence>
<sequence length="105" mass="11487">MAAYLSPMKSPLATAAAKTMPPKIRTGGDVPLVFRAHHRNGAQLHTARHRLRTARWPLQLRARRCREGQEEQAALEAVVILIPGLNRYAQSWRSSAPGSSSPAPA</sequence>
<protein>
    <submittedName>
        <fullName evidence="1">Uncharacterized protein</fullName>
    </submittedName>
</protein>
<dbReference type="EMBL" id="KE504232">
    <property type="protein sequence ID" value="EPS94445.1"/>
    <property type="molecule type" value="Genomic_DNA"/>
</dbReference>
<dbReference type="Proteomes" id="UP000015241">
    <property type="component" value="Unassembled WGS sequence"/>
</dbReference>
<dbReference type="AlphaFoldDB" id="S8EXY6"/>
<dbReference type="InParanoid" id="S8EXY6"/>
<keyword evidence="2" id="KW-1185">Reference proteome</keyword>
<name>S8EXY6_FOMSC</name>
<gene>
    <name evidence="1" type="ORF">FOMPIDRAFT_1055060</name>
</gene>
<reference evidence="1 2" key="1">
    <citation type="journal article" date="2012" name="Science">
        <title>The Paleozoic origin of enzymatic lignin decomposition reconstructed from 31 fungal genomes.</title>
        <authorList>
            <person name="Floudas D."/>
            <person name="Binder M."/>
            <person name="Riley R."/>
            <person name="Barry K."/>
            <person name="Blanchette R.A."/>
            <person name="Henrissat B."/>
            <person name="Martinez A.T."/>
            <person name="Otillar R."/>
            <person name="Spatafora J.W."/>
            <person name="Yadav J.S."/>
            <person name="Aerts A."/>
            <person name="Benoit I."/>
            <person name="Boyd A."/>
            <person name="Carlson A."/>
            <person name="Copeland A."/>
            <person name="Coutinho P.M."/>
            <person name="de Vries R.P."/>
            <person name="Ferreira P."/>
            <person name="Findley K."/>
            <person name="Foster B."/>
            <person name="Gaskell J."/>
            <person name="Glotzer D."/>
            <person name="Gorecki P."/>
            <person name="Heitman J."/>
            <person name="Hesse C."/>
            <person name="Hori C."/>
            <person name="Igarashi K."/>
            <person name="Jurgens J.A."/>
            <person name="Kallen N."/>
            <person name="Kersten P."/>
            <person name="Kohler A."/>
            <person name="Kuees U."/>
            <person name="Kumar T.K.A."/>
            <person name="Kuo A."/>
            <person name="LaButti K."/>
            <person name="Larrondo L.F."/>
            <person name="Lindquist E."/>
            <person name="Ling A."/>
            <person name="Lombard V."/>
            <person name="Lucas S."/>
            <person name="Lundell T."/>
            <person name="Martin R."/>
            <person name="McLaughlin D.J."/>
            <person name="Morgenstern I."/>
            <person name="Morin E."/>
            <person name="Murat C."/>
            <person name="Nagy L.G."/>
            <person name="Nolan M."/>
            <person name="Ohm R.A."/>
            <person name="Patyshakuliyeva A."/>
            <person name="Rokas A."/>
            <person name="Ruiz-Duenas F.J."/>
            <person name="Sabat G."/>
            <person name="Salamov A."/>
            <person name="Samejima M."/>
            <person name="Schmutz J."/>
            <person name="Slot J.C."/>
            <person name="St John F."/>
            <person name="Stenlid J."/>
            <person name="Sun H."/>
            <person name="Sun S."/>
            <person name="Syed K."/>
            <person name="Tsang A."/>
            <person name="Wiebenga A."/>
            <person name="Young D."/>
            <person name="Pisabarro A."/>
            <person name="Eastwood D.C."/>
            <person name="Martin F."/>
            <person name="Cullen D."/>
            <person name="Grigoriev I.V."/>
            <person name="Hibbett D.S."/>
        </authorList>
    </citation>
    <scope>NUCLEOTIDE SEQUENCE</scope>
    <source>
        <strain evidence="2">FP-58527</strain>
    </source>
</reference>
<accession>S8EXY6</accession>
<dbReference type="HOGENOM" id="CLU_2236630_0_0_1"/>